<feature type="transmembrane region" description="Helical" evidence="9">
    <location>
        <begin position="393"/>
        <end position="412"/>
    </location>
</feature>
<organism evidence="12 13">
    <name type="scientific">Penaeus vannamei</name>
    <name type="common">Whiteleg shrimp</name>
    <name type="synonym">Litopenaeus vannamei</name>
    <dbReference type="NCBI Taxonomy" id="6689"/>
    <lineage>
        <taxon>Eukaryota</taxon>
        <taxon>Metazoa</taxon>
        <taxon>Ecdysozoa</taxon>
        <taxon>Arthropoda</taxon>
        <taxon>Crustacea</taxon>
        <taxon>Multicrustacea</taxon>
        <taxon>Malacostraca</taxon>
        <taxon>Eumalacostraca</taxon>
        <taxon>Eucarida</taxon>
        <taxon>Decapoda</taxon>
        <taxon>Dendrobranchiata</taxon>
        <taxon>Penaeoidea</taxon>
        <taxon>Penaeidae</taxon>
        <taxon>Penaeus</taxon>
    </lineage>
</organism>
<dbReference type="InterPro" id="IPR052192">
    <property type="entry name" value="Insect_Ionotropic_Sensory_Rcpt"/>
</dbReference>
<name>A0A3R7LU12_PENVA</name>
<dbReference type="OrthoDB" id="6500454at2759"/>
<keyword evidence="4 9" id="KW-0812">Transmembrane</keyword>
<reference evidence="12 13" key="1">
    <citation type="submission" date="2018-04" db="EMBL/GenBank/DDBJ databases">
        <authorList>
            <person name="Zhang X."/>
            <person name="Yuan J."/>
            <person name="Li F."/>
            <person name="Xiang J."/>
        </authorList>
    </citation>
    <scope>NUCLEOTIDE SEQUENCE [LARGE SCALE GENOMIC DNA]</scope>
    <source>
        <tissue evidence="12">Muscle</tissue>
    </source>
</reference>
<dbReference type="AlphaFoldDB" id="A0A3R7LU12"/>
<gene>
    <name evidence="12" type="ORF">C7M84_017718</name>
</gene>
<dbReference type="PANTHER" id="PTHR42643">
    <property type="entry name" value="IONOTROPIC RECEPTOR 20A-RELATED"/>
    <property type="match status" value="1"/>
</dbReference>
<evidence type="ECO:0000256" key="4">
    <source>
        <dbReference type="ARBA" id="ARBA00022692"/>
    </source>
</evidence>
<evidence type="ECO:0000256" key="2">
    <source>
        <dbReference type="ARBA" id="ARBA00008685"/>
    </source>
</evidence>
<dbReference type="Gene3D" id="1.10.287.70">
    <property type="match status" value="1"/>
</dbReference>
<evidence type="ECO:0000256" key="7">
    <source>
        <dbReference type="ARBA" id="ARBA00023170"/>
    </source>
</evidence>
<dbReference type="GO" id="GO:0015276">
    <property type="term" value="F:ligand-gated monoatomic ion channel activity"/>
    <property type="evidence" value="ECO:0007669"/>
    <property type="project" value="InterPro"/>
</dbReference>
<evidence type="ECO:0000259" key="11">
    <source>
        <dbReference type="Pfam" id="PF00060"/>
    </source>
</evidence>
<keyword evidence="7 12" id="KW-0675">Receptor</keyword>
<evidence type="ECO:0000313" key="12">
    <source>
        <dbReference type="EMBL" id="ROT64336.1"/>
    </source>
</evidence>
<dbReference type="InterPro" id="IPR001320">
    <property type="entry name" value="Iontro_rcpt_C"/>
</dbReference>
<keyword evidence="6 9" id="KW-0472">Membrane</keyword>
<comment type="subcellular location">
    <subcellularLocation>
        <location evidence="1">Cell membrane</location>
        <topology evidence="1">Multi-pass membrane protein</topology>
    </subcellularLocation>
</comment>
<evidence type="ECO:0000313" key="13">
    <source>
        <dbReference type="Proteomes" id="UP000283509"/>
    </source>
</evidence>
<evidence type="ECO:0000256" key="5">
    <source>
        <dbReference type="ARBA" id="ARBA00022989"/>
    </source>
</evidence>
<keyword evidence="8" id="KW-0325">Glycoprotein</keyword>
<comment type="caution">
    <text evidence="12">The sequence shown here is derived from an EMBL/GenBank/DDBJ whole genome shotgun (WGS) entry which is preliminary data.</text>
</comment>
<dbReference type="Proteomes" id="UP000283509">
    <property type="component" value="Unassembled WGS sequence"/>
</dbReference>
<evidence type="ECO:0000256" key="10">
    <source>
        <dbReference type="SAM" id="SignalP"/>
    </source>
</evidence>
<feature type="domain" description="Ionotropic glutamate receptor C-terminal" evidence="11">
    <location>
        <begin position="392"/>
        <end position="484"/>
    </location>
</feature>
<dbReference type="EMBL" id="QCYY01003263">
    <property type="protein sequence ID" value="ROT64336.1"/>
    <property type="molecule type" value="Genomic_DNA"/>
</dbReference>
<keyword evidence="10" id="KW-0732">Signal</keyword>
<keyword evidence="5 9" id="KW-1133">Transmembrane helix</keyword>
<evidence type="ECO:0000256" key="6">
    <source>
        <dbReference type="ARBA" id="ARBA00023136"/>
    </source>
</evidence>
<keyword evidence="3" id="KW-1003">Cell membrane</keyword>
<feature type="transmembrane region" description="Helical" evidence="9">
    <location>
        <begin position="454"/>
        <end position="478"/>
    </location>
</feature>
<dbReference type="Pfam" id="PF00060">
    <property type="entry name" value="Lig_chan"/>
    <property type="match status" value="1"/>
</dbReference>
<evidence type="ECO:0000256" key="9">
    <source>
        <dbReference type="SAM" id="Phobius"/>
    </source>
</evidence>
<feature type="chain" id="PRO_5018743895" evidence="10">
    <location>
        <begin position="20"/>
        <end position="573"/>
    </location>
</feature>
<sequence length="573" mass="63833">MALMFPFVALVFLATAAQAASGNAWLAPMPDGLPGVGKALGAVLAIVPPESKSFIVFTDGVDTDVVLKAIGDTVDLPSVAVMEVSSGQEYNTTMKRLIGHARKQVRQSFRGVTVVVVSEDLDFLSAFAEMADAGRLSVWDNRVLVVTRLERRQFLGLMKDLWLFSMLNTMLINMDDDADDIRCGAQTVRVATWTPKKGMVYLTEHPLFPEKFTNFHGAALPIAIWPFEPVMMQERVVAPNGTEYTRLYGRGIRILEAIAGHLNFAIGEALPARVSKDGAHQRLQEECCPASNQLKVPVVTNMKLTETPTANRLSACNASLIRPTVNTINFQRMDHVLYRRALISPQKLALLPHLALRYDYTFMIEEATLTFCMAKPELKPRWQNLYYPLGERVWASIMALLVIVPATFFLLTKSRMRREAKEKFSLLAATEQVFGTLLGQSFSLPTVSSTRVLVASWLVVAFVLGSAYRGNLTAFLTIPKYPPRLLFATTLPSVQHLGLISYHPKQTHLLNIAFQKPTTLSSSNYRVIMSPDLKINFYTTFKESNSSMSVELAERTYFSETHLGGMQQALEKK</sequence>
<feature type="signal peptide" evidence="10">
    <location>
        <begin position="1"/>
        <end position="19"/>
    </location>
</feature>
<reference evidence="12 13" key="2">
    <citation type="submission" date="2019-01" db="EMBL/GenBank/DDBJ databases">
        <title>The decoding of complex shrimp genome reveals the adaptation for benthos swimmer, frequently molting mechanism and breeding impact on genome.</title>
        <authorList>
            <person name="Sun Y."/>
            <person name="Gao Y."/>
            <person name="Yu Y."/>
        </authorList>
    </citation>
    <scope>NUCLEOTIDE SEQUENCE [LARGE SCALE GENOMIC DNA]</scope>
    <source>
        <tissue evidence="12">Muscle</tissue>
    </source>
</reference>
<dbReference type="GO" id="GO:0050906">
    <property type="term" value="P:detection of stimulus involved in sensory perception"/>
    <property type="evidence" value="ECO:0007669"/>
    <property type="project" value="UniProtKB-ARBA"/>
</dbReference>
<evidence type="ECO:0000256" key="1">
    <source>
        <dbReference type="ARBA" id="ARBA00004651"/>
    </source>
</evidence>
<comment type="similarity">
    <text evidence="2">Belongs to the glutamate-gated ion channel (TC 1.A.10.1) family.</text>
</comment>
<proteinExistence type="inferred from homology"/>
<keyword evidence="13" id="KW-1185">Reference proteome</keyword>
<accession>A0A3R7LU12</accession>
<protein>
    <submittedName>
        <fullName evidence="12">Variant Ionotropic Glutamate Receptor</fullName>
    </submittedName>
</protein>
<evidence type="ECO:0000256" key="8">
    <source>
        <dbReference type="ARBA" id="ARBA00023180"/>
    </source>
</evidence>
<dbReference type="PANTHER" id="PTHR42643:SF30">
    <property type="entry name" value="IONOTROPIC RECEPTOR 40A-RELATED"/>
    <property type="match status" value="1"/>
</dbReference>
<evidence type="ECO:0000256" key="3">
    <source>
        <dbReference type="ARBA" id="ARBA00022475"/>
    </source>
</evidence>
<dbReference type="GO" id="GO:0005886">
    <property type="term" value="C:plasma membrane"/>
    <property type="evidence" value="ECO:0007669"/>
    <property type="project" value="UniProtKB-SubCell"/>
</dbReference>